<proteinExistence type="predicted"/>
<dbReference type="Proteomes" id="UP000441333">
    <property type="component" value="Unassembled WGS sequence"/>
</dbReference>
<evidence type="ECO:0000256" key="1">
    <source>
        <dbReference type="SAM" id="Phobius"/>
    </source>
</evidence>
<keyword evidence="1" id="KW-0472">Membrane</keyword>
<dbReference type="RefSeq" id="WP_068603865.1">
    <property type="nucleotide sequence ID" value="NZ_WAAT01000028.1"/>
</dbReference>
<dbReference type="AlphaFoldDB" id="A0A6N6ML38"/>
<keyword evidence="1" id="KW-1133">Transmembrane helix</keyword>
<accession>A0A6N6ML38</accession>
<organism evidence="2 3">
    <name type="scientific">Pseudotamlana haliotis</name>
    <dbReference type="NCBI Taxonomy" id="2614804"/>
    <lineage>
        <taxon>Bacteria</taxon>
        <taxon>Pseudomonadati</taxon>
        <taxon>Bacteroidota</taxon>
        <taxon>Flavobacteriia</taxon>
        <taxon>Flavobacteriales</taxon>
        <taxon>Flavobacteriaceae</taxon>
        <taxon>Pseudotamlana</taxon>
    </lineage>
</organism>
<name>A0A6N6ML38_9FLAO</name>
<evidence type="ECO:0000313" key="3">
    <source>
        <dbReference type="Proteomes" id="UP000441333"/>
    </source>
</evidence>
<gene>
    <name evidence="2" type="ORF">F6U93_04380</name>
</gene>
<feature type="transmembrane region" description="Helical" evidence="1">
    <location>
        <begin position="29"/>
        <end position="50"/>
    </location>
</feature>
<protein>
    <submittedName>
        <fullName evidence="2">Uncharacterized protein</fullName>
    </submittedName>
</protein>
<comment type="caution">
    <text evidence="2">The sequence shown here is derived from an EMBL/GenBank/DDBJ whole genome shotgun (WGS) entry which is preliminary data.</text>
</comment>
<dbReference type="EMBL" id="WAAT01000028">
    <property type="protein sequence ID" value="KAB1068997.1"/>
    <property type="molecule type" value="Genomic_DNA"/>
</dbReference>
<sequence>MSYFDLHAKHTIIGGTVFSALPNIGSDQFLTTFIMAVFGAVVSFIASLILKKLYRIIQIRLKSKTKKETP</sequence>
<keyword evidence="1" id="KW-0812">Transmembrane</keyword>
<reference evidence="2 3" key="1">
    <citation type="submission" date="2019-09" db="EMBL/GenBank/DDBJ databases">
        <authorList>
            <person name="Cao W.R."/>
        </authorList>
    </citation>
    <scope>NUCLEOTIDE SEQUENCE [LARGE SCALE GENOMIC DNA]</scope>
    <source>
        <strain evidence="2 3">B1N29</strain>
    </source>
</reference>
<evidence type="ECO:0000313" key="2">
    <source>
        <dbReference type="EMBL" id="KAB1068997.1"/>
    </source>
</evidence>
<keyword evidence="3" id="KW-1185">Reference proteome</keyword>